<gene>
    <name evidence="4" type="ORF">COA71_07050</name>
</gene>
<evidence type="ECO:0000259" key="3">
    <source>
        <dbReference type="Pfam" id="PF09375"/>
    </source>
</evidence>
<dbReference type="CDD" id="cd14659">
    <property type="entry name" value="Imelysin-like_IPPA"/>
    <property type="match status" value="1"/>
</dbReference>
<name>A0A2A5CDD3_9GAMM</name>
<comment type="caution">
    <text evidence="4">The sequence shown here is derived from an EMBL/GenBank/DDBJ whole genome shotgun (WGS) entry which is preliminary data.</text>
</comment>
<proteinExistence type="predicted"/>
<dbReference type="Proteomes" id="UP000228987">
    <property type="component" value="Unassembled WGS sequence"/>
</dbReference>
<organism evidence="4 5">
    <name type="scientific">SAR86 cluster bacterium</name>
    <dbReference type="NCBI Taxonomy" id="2030880"/>
    <lineage>
        <taxon>Bacteria</taxon>
        <taxon>Pseudomonadati</taxon>
        <taxon>Pseudomonadota</taxon>
        <taxon>Gammaproteobacteria</taxon>
        <taxon>SAR86 cluster</taxon>
    </lineage>
</organism>
<dbReference type="Pfam" id="PF09375">
    <property type="entry name" value="Peptidase_M75"/>
    <property type="match status" value="1"/>
</dbReference>
<feature type="domain" description="Imelysin-like" evidence="3">
    <location>
        <begin position="84"/>
        <end position="365"/>
    </location>
</feature>
<dbReference type="InterPro" id="IPR034984">
    <property type="entry name" value="Imelysin-like_IPPA"/>
</dbReference>
<comment type="subcellular location">
    <subcellularLocation>
        <location evidence="1">Cell envelope</location>
    </subcellularLocation>
</comment>
<dbReference type="InterPro" id="IPR038352">
    <property type="entry name" value="Imelysin_sf"/>
</dbReference>
<dbReference type="InterPro" id="IPR018976">
    <property type="entry name" value="Imelysin-like"/>
</dbReference>
<dbReference type="Gene3D" id="1.20.1420.20">
    <property type="entry name" value="M75 peptidase, HXXE motif"/>
    <property type="match status" value="1"/>
</dbReference>
<evidence type="ECO:0000313" key="4">
    <source>
        <dbReference type="EMBL" id="PCJ41763.1"/>
    </source>
</evidence>
<protein>
    <recommendedName>
        <fullName evidence="3">Imelysin-like domain-containing protein</fullName>
    </recommendedName>
</protein>
<evidence type="ECO:0000256" key="1">
    <source>
        <dbReference type="ARBA" id="ARBA00004196"/>
    </source>
</evidence>
<accession>A0A2A5CDD3</accession>
<dbReference type="AlphaFoldDB" id="A0A2A5CDD3"/>
<keyword evidence="2" id="KW-0732">Signal</keyword>
<evidence type="ECO:0000313" key="5">
    <source>
        <dbReference type="Proteomes" id="UP000228987"/>
    </source>
</evidence>
<reference evidence="5" key="1">
    <citation type="submission" date="2017-08" db="EMBL/GenBank/DDBJ databases">
        <title>A dynamic microbial community with high functional redundancy inhabits the cold, oxic subseafloor aquifer.</title>
        <authorList>
            <person name="Tully B.J."/>
            <person name="Wheat C.G."/>
            <person name="Glazer B.T."/>
            <person name="Huber J.A."/>
        </authorList>
    </citation>
    <scope>NUCLEOTIDE SEQUENCE [LARGE SCALE GENOMIC DNA]</scope>
</reference>
<evidence type="ECO:0000256" key="2">
    <source>
        <dbReference type="ARBA" id="ARBA00022729"/>
    </source>
</evidence>
<sequence length="393" mass="43963">MAWWRSRVGKAGFCCLIKNRPRRFNQFPARHIMMVMNKYLSNIATLALPILALTGGQLAYGQNLITRDEDWTAINLTVTDELVIPVYQNMQLVSLDLLTATENFCADISVDSLNSLRAAFHQSMAAWQSAQHIQFGPITYFNWNFRLQYWPDDRGTSARQLNALIASQDETVLASDVFPRQSVGVQGLPALERILFDENTLSDFQNSSYLCLLSETIARNINEISTGVSQRWVEEYRAIILDPVESGFYEGAEDLSIDFLKALQEAIAKIRDLKLLPALGESFAGARNRAAESWRSEHSLANIKSNLNSLELLFSAYTAAFYEEDVVSVASAFENLTATLVVLPDSMLLALADEEQYAQVQALHAQAEILHEALETALKNTDLYLGFNSLDGD</sequence>
<dbReference type="EMBL" id="NVWI01000004">
    <property type="protein sequence ID" value="PCJ41763.1"/>
    <property type="molecule type" value="Genomic_DNA"/>
</dbReference>
<dbReference type="GO" id="GO:0030313">
    <property type="term" value="C:cell envelope"/>
    <property type="evidence" value="ECO:0007669"/>
    <property type="project" value="UniProtKB-SubCell"/>
</dbReference>